<reference evidence="4" key="1">
    <citation type="journal article" date="2019" name="Int. J. Syst. Evol. Microbiol.">
        <title>The Global Catalogue of Microorganisms (GCM) 10K type strain sequencing project: providing services to taxonomists for standard genome sequencing and annotation.</title>
        <authorList>
            <consortium name="The Broad Institute Genomics Platform"/>
            <consortium name="The Broad Institute Genome Sequencing Center for Infectious Disease"/>
            <person name="Wu L."/>
            <person name="Ma J."/>
        </authorList>
    </citation>
    <scope>NUCLEOTIDE SEQUENCE [LARGE SCALE GENOMIC DNA]</scope>
    <source>
        <strain evidence="4">CGMCC 1.6964</strain>
    </source>
</reference>
<gene>
    <name evidence="3" type="ORF">GCM10010969_28030</name>
</gene>
<dbReference type="PROSITE" id="PS51257">
    <property type="entry name" value="PROKAR_LIPOPROTEIN"/>
    <property type="match status" value="1"/>
</dbReference>
<dbReference type="EMBL" id="BMLN01000008">
    <property type="protein sequence ID" value="GGO03659.1"/>
    <property type="molecule type" value="Genomic_DNA"/>
</dbReference>
<keyword evidence="4" id="KW-1185">Reference proteome</keyword>
<feature type="compositionally biased region" description="Polar residues" evidence="1">
    <location>
        <begin position="41"/>
        <end position="56"/>
    </location>
</feature>
<evidence type="ECO:0000313" key="4">
    <source>
        <dbReference type="Proteomes" id="UP000606653"/>
    </source>
</evidence>
<organism evidence="3 4">
    <name type="scientific">Saccharibacillus kuerlensis</name>
    <dbReference type="NCBI Taxonomy" id="459527"/>
    <lineage>
        <taxon>Bacteria</taxon>
        <taxon>Bacillati</taxon>
        <taxon>Bacillota</taxon>
        <taxon>Bacilli</taxon>
        <taxon>Bacillales</taxon>
        <taxon>Paenibacillaceae</taxon>
        <taxon>Saccharibacillus</taxon>
    </lineage>
</organism>
<dbReference type="RefSeq" id="WP_018976559.1">
    <property type="nucleotide sequence ID" value="NZ_BMLN01000008.1"/>
</dbReference>
<evidence type="ECO:0000256" key="1">
    <source>
        <dbReference type="SAM" id="MobiDB-lite"/>
    </source>
</evidence>
<comment type="caution">
    <text evidence="3">The sequence shown here is derived from an EMBL/GenBank/DDBJ whole genome shotgun (WGS) entry which is preliminary data.</text>
</comment>
<accession>A0ABQ2L4Y0</accession>
<feature type="region of interest" description="Disordered" evidence="1">
    <location>
        <begin position="31"/>
        <end position="57"/>
    </location>
</feature>
<dbReference type="Proteomes" id="UP000606653">
    <property type="component" value="Unassembled WGS sequence"/>
</dbReference>
<sequence length="306" mass="34204">MNKYMGRWAILAVFALASVLTACGSGHPVEGVSAQGKEAETSVSQAAQPTETQTKQVPEAADLSADQLLEQAIAAGHEVSSYRLRTDREEHIAVSQDSEPDGHYIIETNLTMNPLTAYRELNMHEAGRSEQEEPLKRYLDEQAVYSAYRESDWVREPEEDLPASLAHLRQAADLSGHLQNLQEAAGEHRVTEQNGNLLLTVVLEGDDNREIAEQYMQQSDDFLPHMQADISRWKVERLTVSYEFDRSSLLPVTSTAEFELVRPEDAELHPRMKNNFAVKAEYSDYNEVETIKIPAEVEEQASGSGS</sequence>
<name>A0ABQ2L4Y0_9BACL</name>
<evidence type="ECO:0000313" key="3">
    <source>
        <dbReference type="EMBL" id="GGO03659.1"/>
    </source>
</evidence>
<evidence type="ECO:0000256" key="2">
    <source>
        <dbReference type="SAM" id="SignalP"/>
    </source>
</evidence>
<evidence type="ECO:0008006" key="5">
    <source>
        <dbReference type="Google" id="ProtNLM"/>
    </source>
</evidence>
<keyword evidence="2" id="KW-0732">Signal</keyword>
<dbReference type="InterPro" id="IPR046720">
    <property type="entry name" value="DUF6612"/>
</dbReference>
<feature type="chain" id="PRO_5045792481" description="Lipoprotein" evidence="2">
    <location>
        <begin position="25"/>
        <end position="306"/>
    </location>
</feature>
<proteinExistence type="predicted"/>
<dbReference type="Pfam" id="PF20316">
    <property type="entry name" value="DUF6612"/>
    <property type="match status" value="1"/>
</dbReference>
<protein>
    <recommendedName>
        <fullName evidence="5">Lipoprotein</fullName>
    </recommendedName>
</protein>
<feature type="signal peptide" evidence="2">
    <location>
        <begin position="1"/>
        <end position="24"/>
    </location>
</feature>